<sequence length="265" mass="28851">MGSTKYDFKCAVITGGAGGIGKGLAIDFIKRGKKVILVGRTKSKLEATSKEIGAAAYYVLDTGVIQDIAPFITRVLSDHPDVDCLVNNAGVQRPLDMVNDDPATLLAKADEEININVHGPLHLAVGFLPHFKKSNGTPLIINVSSILGYNPFMTINPVYSGTKAWVHFWTMNLRTQLHQNGYNNIGVVEIVPPTVATDLHRERADPDDNKKHNNKSALSIDEFLAEVNTGLESGKDTIGAGAAKDLVERWYSAYGDEYDEKTARN</sequence>
<gene>
    <name evidence="4" type="ORF">TGAMA5MH_01118</name>
</gene>
<evidence type="ECO:0000256" key="2">
    <source>
        <dbReference type="ARBA" id="ARBA00023002"/>
    </source>
</evidence>
<organism evidence="4 5">
    <name type="scientific">Trichoderma gamsii</name>
    <dbReference type="NCBI Taxonomy" id="398673"/>
    <lineage>
        <taxon>Eukaryota</taxon>
        <taxon>Fungi</taxon>
        <taxon>Dikarya</taxon>
        <taxon>Ascomycota</taxon>
        <taxon>Pezizomycotina</taxon>
        <taxon>Sordariomycetes</taxon>
        <taxon>Hypocreomycetidae</taxon>
        <taxon>Hypocreales</taxon>
        <taxon>Hypocreaceae</taxon>
        <taxon>Trichoderma</taxon>
    </lineage>
</organism>
<evidence type="ECO:0000256" key="1">
    <source>
        <dbReference type="ARBA" id="ARBA00006484"/>
    </source>
</evidence>
<dbReference type="PANTHER" id="PTHR44196:SF1">
    <property type="entry name" value="DEHYDROGENASE_REDUCTASE SDR FAMILY MEMBER 7B"/>
    <property type="match status" value="1"/>
</dbReference>
<evidence type="ECO:0000313" key="4">
    <source>
        <dbReference type="EMBL" id="PNP47302.1"/>
    </source>
</evidence>
<dbReference type="Pfam" id="PF00106">
    <property type="entry name" value="adh_short"/>
    <property type="match status" value="1"/>
</dbReference>
<dbReference type="GO" id="GO:0016491">
    <property type="term" value="F:oxidoreductase activity"/>
    <property type="evidence" value="ECO:0007669"/>
    <property type="project" value="UniProtKB-KW"/>
</dbReference>
<dbReference type="EMBL" id="MTYH01000013">
    <property type="protein sequence ID" value="PNP47302.1"/>
    <property type="molecule type" value="Genomic_DNA"/>
</dbReference>
<keyword evidence="2" id="KW-0560">Oxidoreductase</keyword>
<dbReference type="AlphaFoldDB" id="A0A2K0TP48"/>
<dbReference type="PANTHER" id="PTHR44196">
    <property type="entry name" value="DEHYDROGENASE/REDUCTASE SDR FAMILY MEMBER 7B"/>
    <property type="match status" value="1"/>
</dbReference>
<accession>A0A2K0TP48</accession>
<evidence type="ECO:0000313" key="5">
    <source>
        <dbReference type="Proteomes" id="UP000236546"/>
    </source>
</evidence>
<name>A0A2K0TP48_9HYPO</name>
<dbReference type="OrthoDB" id="37659at2759"/>
<protein>
    <recommendedName>
        <fullName evidence="6">Short-chain dehydrogenase</fullName>
    </recommendedName>
</protein>
<proteinExistence type="inferred from homology"/>
<evidence type="ECO:0008006" key="6">
    <source>
        <dbReference type="Google" id="ProtNLM"/>
    </source>
</evidence>
<dbReference type="PRINTS" id="PR00081">
    <property type="entry name" value="GDHRDH"/>
</dbReference>
<dbReference type="GO" id="GO:0016020">
    <property type="term" value="C:membrane"/>
    <property type="evidence" value="ECO:0007669"/>
    <property type="project" value="TreeGrafter"/>
</dbReference>
<dbReference type="Gene3D" id="3.40.50.720">
    <property type="entry name" value="NAD(P)-binding Rossmann-like Domain"/>
    <property type="match status" value="1"/>
</dbReference>
<evidence type="ECO:0000256" key="3">
    <source>
        <dbReference type="RuleBase" id="RU000363"/>
    </source>
</evidence>
<comment type="caution">
    <text evidence="4">The sequence shown here is derived from an EMBL/GenBank/DDBJ whole genome shotgun (WGS) entry which is preliminary data.</text>
</comment>
<dbReference type="InterPro" id="IPR036291">
    <property type="entry name" value="NAD(P)-bd_dom_sf"/>
</dbReference>
<dbReference type="InterPro" id="IPR002347">
    <property type="entry name" value="SDR_fam"/>
</dbReference>
<reference evidence="4 5" key="1">
    <citation type="submission" date="2017-02" db="EMBL/GenBank/DDBJ databases">
        <title>Genomes of Trichoderma spp. with biocontrol activity.</title>
        <authorList>
            <person name="Gardiner D."/>
            <person name="Kazan K."/>
            <person name="Vos C."/>
            <person name="Harvey P."/>
        </authorList>
    </citation>
    <scope>NUCLEOTIDE SEQUENCE [LARGE SCALE GENOMIC DNA]</scope>
    <source>
        <strain evidence="4 5">A5MH</strain>
    </source>
</reference>
<comment type="similarity">
    <text evidence="1 3">Belongs to the short-chain dehydrogenases/reductases (SDR) family.</text>
</comment>
<dbReference type="SUPFAM" id="SSF51735">
    <property type="entry name" value="NAD(P)-binding Rossmann-fold domains"/>
    <property type="match status" value="1"/>
</dbReference>
<dbReference type="PRINTS" id="PR00080">
    <property type="entry name" value="SDRFAMILY"/>
</dbReference>
<dbReference type="Proteomes" id="UP000236546">
    <property type="component" value="Unassembled WGS sequence"/>
</dbReference>